<dbReference type="InterPro" id="IPR012312">
    <property type="entry name" value="Hemerythrin-like"/>
</dbReference>
<dbReference type="EMBL" id="BONZ01000056">
    <property type="protein sequence ID" value="GIH17688.1"/>
    <property type="molecule type" value="Genomic_DNA"/>
</dbReference>
<gene>
    <name evidence="3" type="ORF">Raf01_58600</name>
</gene>
<name>A0A8J3QVN2_9ACTN</name>
<protein>
    <recommendedName>
        <fullName evidence="2">Hemerythrin-like domain-containing protein</fullName>
    </recommendedName>
</protein>
<comment type="caution">
    <text evidence="3">The sequence shown here is derived from an EMBL/GenBank/DDBJ whole genome shotgun (WGS) entry which is preliminary data.</text>
</comment>
<keyword evidence="4" id="KW-1185">Reference proteome</keyword>
<dbReference type="Gene3D" id="1.20.120.520">
    <property type="entry name" value="nmb1532 protein domain like"/>
    <property type="match status" value="1"/>
</dbReference>
<dbReference type="RefSeq" id="WP_239134008.1">
    <property type="nucleotide sequence ID" value="NZ_BONZ01000056.1"/>
</dbReference>
<sequence>MTAPIEPDSRLAAMGIQLIEIHLWLREELARLRANVDAYLTGDPPAPDAPPAGDPPGDGPPDDDPPDDGEPGPPRPGLPALAAHCVAFCSVLRRHHTGEDSGAFAVLADRFPHLRPVLGELERDHRIVADILRRIEDLIGSSGADRTGGAGPADARRVRAELDGLTALLESHFTYEEKRLVAALNSVDGRVGSAEDLFGVPVPPPE</sequence>
<feature type="region of interest" description="Disordered" evidence="1">
    <location>
        <begin position="39"/>
        <end position="79"/>
    </location>
</feature>
<feature type="compositionally biased region" description="Acidic residues" evidence="1">
    <location>
        <begin position="60"/>
        <end position="70"/>
    </location>
</feature>
<reference evidence="3" key="1">
    <citation type="submission" date="2021-01" db="EMBL/GenBank/DDBJ databases">
        <title>Whole genome shotgun sequence of Rugosimonospora africana NBRC 104875.</title>
        <authorList>
            <person name="Komaki H."/>
            <person name="Tamura T."/>
        </authorList>
    </citation>
    <scope>NUCLEOTIDE SEQUENCE</scope>
    <source>
        <strain evidence="3">NBRC 104875</strain>
    </source>
</reference>
<evidence type="ECO:0000256" key="1">
    <source>
        <dbReference type="SAM" id="MobiDB-lite"/>
    </source>
</evidence>
<evidence type="ECO:0000313" key="4">
    <source>
        <dbReference type="Proteomes" id="UP000642748"/>
    </source>
</evidence>
<dbReference type="Proteomes" id="UP000642748">
    <property type="component" value="Unassembled WGS sequence"/>
</dbReference>
<evidence type="ECO:0000259" key="2">
    <source>
        <dbReference type="Pfam" id="PF01814"/>
    </source>
</evidence>
<dbReference type="AlphaFoldDB" id="A0A8J3QVN2"/>
<dbReference type="Pfam" id="PF01814">
    <property type="entry name" value="Hemerythrin"/>
    <property type="match status" value="1"/>
</dbReference>
<evidence type="ECO:0000313" key="3">
    <source>
        <dbReference type="EMBL" id="GIH17688.1"/>
    </source>
</evidence>
<feature type="domain" description="Hemerythrin-like" evidence="2">
    <location>
        <begin position="45"/>
        <end position="183"/>
    </location>
</feature>
<accession>A0A8J3QVN2</accession>
<proteinExistence type="predicted"/>
<feature type="compositionally biased region" description="Pro residues" evidence="1">
    <location>
        <begin position="44"/>
        <end position="59"/>
    </location>
</feature>
<organism evidence="3 4">
    <name type="scientific">Rugosimonospora africana</name>
    <dbReference type="NCBI Taxonomy" id="556532"/>
    <lineage>
        <taxon>Bacteria</taxon>
        <taxon>Bacillati</taxon>
        <taxon>Actinomycetota</taxon>
        <taxon>Actinomycetes</taxon>
        <taxon>Micromonosporales</taxon>
        <taxon>Micromonosporaceae</taxon>
        <taxon>Rugosimonospora</taxon>
    </lineage>
</organism>